<reference evidence="2 3" key="1">
    <citation type="submission" date="2024-09" db="EMBL/GenBank/DDBJ databases">
        <authorList>
            <person name="Sun Q."/>
            <person name="Mori K."/>
        </authorList>
    </citation>
    <scope>NUCLEOTIDE SEQUENCE [LARGE SCALE GENOMIC DNA]</scope>
    <source>
        <strain evidence="2 3">CCM 8543</strain>
    </source>
</reference>
<sequence>MRSGRQSALCVLALAAGLAAGAAPPALAHHGWAWTEDEPFELTGTIEEIYVGNPHVTLQVRTAEGVWHVDLAPLARSLRAGFDENAAEIGEAVTCIGFRSRDPSTLSMKAARVIVGGNTYDVYPARVPGH</sequence>
<keyword evidence="1" id="KW-0732">Signal</keyword>
<dbReference type="RefSeq" id="WP_261521259.1">
    <property type="nucleotide sequence ID" value="NZ_JAODNW010000017.1"/>
</dbReference>
<keyword evidence="3" id="KW-1185">Reference proteome</keyword>
<dbReference type="Pfam" id="PF19649">
    <property type="entry name" value="DUF6152"/>
    <property type="match status" value="1"/>
</dbReference>
<evidence type="ECO:0000313" key="2">
    <source>
        <dbReference type="EMBL" id="MFC0208537.1"/>
    </source>
</evidence>
<proteinExistence type="predicted"/>
<organism evidence="2 3">
    <name type="scientific">Chelativorans intermedius</name>
    <dbReference type="NCBI Taxonomy" id="515947"/>
    <lineage>
        <taxon>Bacteria</taxon>
        <taxon>Pseudomonadati</taxon>
        <taxon>Pseudomonadota</taxon>
        <taxon>Alphaproteobacteria</taxon>
        <taxon>Hyphomicrobiales</taxon>
        <taxon>Phyllobacteriaceae</taxon>
        <taxon>Chelativorans</taxon>
    </lineage>
</organism>
<evidence type="ECO:0000313" key="3">
    <source>
        <dbReference type="Proteomes" id="UP001589755"/>
    </source>
</evidence>
<dbReference type="EMBL" id="JBHLXD010000012">
    <property type="protein sequence ID" value="MFC0208537.1"/>
    <property type="molecule type" value="Genomic_DNA"/>
</dbReference>
<protein>
    <submittedName>
        <fullName evidence="2">DUF6152 family protein</fullName>
    </submittedName>
</protein>
<feature type="chain" id="PRO_5047223777" evidence="1">
    <location>
        <begin position="29"/>
        <end position="130"/>
    </location>
</feature>
<feature type="signal peptide" evidence="1">
    <location>
        <begin position="1"/>
        <end position="28"/>
    </location>
</feature>
<evidence type="ECO:0000256" key="1">
    <source>
        <dbReference type="SAM" id="SignalP"/>
    </source>
</evidence>
<dbReference type="Proteomes" id="UP001589755">
    <property type="component" value="Unassembled WGS sequence"/>
</dbReference>
<gene>
    <name evidence="2" type="ORF">ACFFJ2_09015</name>
</gene>
<accession>A0ABV6D7E8</accession>
<dbReference type="InterPro" id="IPR046150">
    <property type="entry name" value="DUF6152"/>
</dbReference>
<name>A0ABV6D7E8_9HYPH</name>
<comment type="caution">
    <text evidence="2">The sequence shown here is derived from an EMBL/GenBank/DDBJ whole genome shotgun (WGS) entry which is preliminary data.</text>
</comment>